<reference evidence="1 2" key="1">
    <citation type="journal article" date="2023" name="Science">
        <title>Complex scaffold remodeling in plant triterpene biosynthesis.</title>
        <authorList>
            <person name="De La Pena R."/>
            <person name="Hodgson H."/>
            <person name="Liu J.C."/>
            <person name="Stephenson M.J."/>
            <person name="Martin A.C."/>
            <person name="Owen C."/>
            <person name="Harkess A."/>
            <person name="Leebens-Mack J."/>
            <person name="Jimenez L.E."/>
            <person name="Osbourn A."/>
            <person name="Sattely E.S."/>
        </authorList>
    </citation>
    <scope>NUCLEOTIDE SEQUENCE [LARGE SCALE GENOMIC DNA]</scope>
    <source>
        <strain evidence="2">cv. JPN11</strain>
        <tissue evidence="1">Leaf</tissue>
    </source>
</reference>
<evidence type="ECO:0000313" key="2">
    <source>
        <dbReference type="Proteomes" id="UP001164539"/>
    </source>
</evidence>
<dbReference type="EMBL" id="CM051407">
    <property type="protein sequence ID" value="KAJ4700713.1"/>
    <property type="molecule type" value="Genomic_DNA"/>
</dbReference>
<sequence length="2139" mass="229980">MQMSKSPSPEPRECRFSFASQSRELNGTVEVDDPEKTMSMVAQSVEQLHANLSSPHEKELITTRILGIAKARKEARTLIGSHAQAMPLFISVLRSGTPLAKVNVAATLSVLCKDEDLRLKVLLGGCIPPLLSLLKSESTEARKAAAEAIYEVSSGGLSDDHVGVKIFVTEGVVPTLWDQLNPKNKQDKVVEGFVTGALRNLCGDKDGYWRATLEAGGVDIIVGLLSSDNAAAQSNAASLLARLMLAFSDSIPKVIDSGAVKALLRLVGKNNDNSVRASAADALEALSSKSIKAKKAVVDADGIPVLIGAIVAPSKECMQGQRGQALQGHATQALANICGGMSSLVLYLGELSQSPRLAAPVADIIGALAYALMVFEQNPSVDEEPFDATKIEDILVMLLKPRDSKLVQERVLEAMASLYGNIYLSQLISHAEAKKVLIGLITMASVDDVQEYLILSITSLCCDGVGIWDAIGKREGIQLLISLLGLSSEQHQEYAVQLLAILTDQVDDSKWAITAAGGIPPLVQLLEAGSQKAREVAAHVLWNLCCHSEDIRACVESAGAVPAFLWLLKSGGAKGQEASALALTKLIRTADSATINQLLALLLGDSSSSKAHVIKVLGHVLTMASEKDLVQMGSAANKGLRSLVQVLNSSNEETQEYAASVLADLFSMRQDICDSLATDEIVNPCMKLLTSETQMVATQSARALGALSRPTKTKTTNKMSYIAEGDVKPLIKLAKTSSVEAAETAVAALANLLSDPQIAAEALAEDVVSALTRVLAEGTLEGKNNASRALHQLLKHFPVGDVLKGNAQCRFAVLTLVASLNAMDMDGSDAADALEVVALLARTKQGLNFIYPPWSALAEVPSSLEPLVRCLAEGPSPVQDKAIEILSRLCGDQPGVLGDLLLARSRSIDALADRIMHSSSLEVRVGGAALLICATKEYKEQSMDALDLSGYLKPLVYALVDMTKQNSNCSSLEIEVRTPRGYMERTAFQEGDDFDVPDPASILGGTVALWLLSIISSFNTKNRHAVMEAGALEVLSDKLTNYTSNPQAEFEDTEGIWISAMLLAILFQDANVVLSPATMRIIPSLALLLRSDEIIDRFFAAQAMASLVCNGSKGINLAIANSGAVAGLITLIGYIESDMPNLVALSEEFDLLRYPDQVVLEQLFEMEDVRIGSTARKSIPLLVDLLRPIPDRPGAPPVAVQLLTRIVNGSDTNKLIMAEAGGLDALTKYLSLSPQDSTEASISELLRILYSNPDLIRYEASLSSLNQLIAVLHLGSRGARLSAARALHQLFDAENIRDSELARQAVQPLVDMLSAASESELEVAIVALIKLTSGNTSNACLLTDVEGNPLESLYKILSSDASLELKRDAAELCFIMFGNTKTRANPVASECIQPLVSLMQSDANIAMESAVCAFERLLDDEQQVELLAAYDVVDLLVRLVSGSNHRLVEASVCALIKLGKDRTPRKLEMVKAGIINNCLDLLPVAPSSLCSAIAELFRILTNSSAIARSSDAAKIVEPLFMVLLRPDFSLWGQHSALQALVNILEKPQSLITLKLTPSQVIEPLISFLGSPSQAIQQLGTELLTHLLAQEHFQQDITTKNAVVPLVQLAGIGILNLQQTAVKALEKISKSWPKAVADAGGIFELAKVIIQDDPQPSHSLWESAALVLSNVLCFNAEYYFKVPVLVLVKMLHSTVESTITVALNALLVHERTDASSTEQMTQAGAIDALLDLLRSHQCEEASGSLLEALFNNVRIREMKVAKYAIAPLSQYLLDPQTRSESGRLLAALALGDLSQHEGLARASDSVSACRALISLLEDQPTEEMTMVAICALQNFVMRSRTNRRAVAEAGGILVVQELLLSPNAEIAAQAALLIKFLFSNHTLQEYVSNELIRSLTAALERELWSTATINEEVLRTLNVIFMNFPKLHTSEAATLCIPHLVGALKSGSDAAQESVLDTLCLLKHSWSTMPIDIAQSQAMIAAEAIPILQMLMKTCPPSFHERADSLLHCLPGCLTVTIKRGNNLKQAMGTTNAFCRLTIGNGPPRQTKVVSHSISPEWKEGFTWAFDVPPKGQKLHIICKSKNTFGKSTLGKVTIQIDKVVTEGVYSGLFSLNHDSNKDGSSRTLEIEIIWSNRISSESI</sequence>
<accession>A0ACC1WP03</accession>
<proteinExistence type="predicted"/>
<gene>
    <name evidence="1" type="ORF">OWV82_024047</name>
</gene>
<name>A0ACC1WP03_MELAZ</name>
<keyword evidence="2" id="KW-1185">Reference proteome</keyword>
<organism evidence="1 2">
    <name type="scientific">Melia azedarach</name>
    <name type="common">Chinaberry tree</name>
    <dbReference type="NCBI Taxonomy" id="155640"/>
    <lineage>
        <taxon>Eukaryota</taxon>
        <taxon>Viridiplantae</taxon>
        <taxon>Streptophyta</taxon>
        <taxon>Embryophyta</taxon>
        <taxon>Tracheophyta</taxon>
        <taxon>Spermatophyta</taxon>
        <taxon>Magnoliopsida</taxon>
        <taxon>eudicotyledons</taxon>
        <taxon>Gunneridae</taxon>
        <taxon>Pentapetalae</taxon>
        <taxon>rosids</taxon>
        <taxon>malvids</taxon>
        <taxon>Sapindales</taxon>
        <taxon>Meliaceae</taxon>
        <taxon>Melia</taxon>
    </lineage>
</organism>
<dbReference type="Proteomes" id="UP001164539">
    <property type="component" value="Chromosome 14"/>
</dbReference>
<comment type="caution">
    <text evidence="1">The sequence shown here is derived from an EMBL/GenBank/DDBJ whole genome shotgun (WGS) entry which is preliminary data.</text>
</comment>
<protein>
    <submittedName>
        <fullName evidence="1">U-box domain-containing protein 13</fullName>
    </submittedName>
</protein>
<evidence type="ECO:0000313" key="1">
    <source>
        <dbReference type="EMBL" id="KAJ4700713.1"/>
    </source>
</evidence>